<feature type="domain" description="F-box" evidence="1">
    <location>
        <begin position="2"/>
        <end position="54"/>
    </location>
</feature>
<gene>
    <name evidence="2" type="ORF">ANE_LOCUS11843</name>
</gene>
<evidence type="ECO:0000313" key="3">
    <source>
        <dbReference type="Proteomes" id="UP000489600"/>
    </source>
</evidence>
<evidence type="ECO:0000259" key="1">
    <source>
        <dbReference type="PROSITE" id="PS50181"/>
    </source>
</evidence>
<evidence type="ECO:0000313" key="2">
    <source>
        <dbReference type="EMBL" id="VVB01399.1"/>
    </source>
</evidence>
<proteinExistence type="predicted"/>
<sequence>MMDRISELPESLLSGILSYLPVNDSVKTSALSTRWKNQCLNVPVLEVDLKYKDVPFLFMTFHEKFLPQLRLQTFKLKSRIVEIDGLKDRIATVIDHRIQHLYVKSSVFYREEGRLLPFVDTMPLNLYTCKTLVSLKLSDSGLHDPGFVSLPCLKLMHHRDIRWLAPMTLEKLLSGCPLLEELSLLRGVRLLMRNLWLRGIVIVCLRMMWLRGIVIISDFLTGISSVRHMIISQRTVKFMLLDIYSQVKVGPVPKFNNLSRLQAVFASSSLPILPAILESCPNLKHLILVKPIV</sequence>
<dbReference type="PROSITE" id="PS50181">
    <property type="entry name" value="FBOX"/>
    <property type="match status" value="1"/>
</dbReference>
<dbReference type="Pfam" id="PF00646">
    <property type="entry name" value="F-box"/>
    <property type="match status" value="1"/>
</dbReference>
<dbReference type="InterPro" id="IPR036047">
    <property type="entry name" value="F-box-like_dom_sf"/>
</dbReference>
<protein>
    <recommendedName>
        <fullName evidence="1">F-box domain-containing protein</fullName>
    </recommendedName>
</protein>
<dbReference type="SUPFAM" id="SSF81383">
    <property type="entry name" value="F-box domain"/>
    <property type="match status" value="1"/>
</dbReference>
<dbReference type="PANTHER" id="PTHR31900:SF33">
    <property type="entry name" value="PROTEIN WITH RNI-LIKE_FBD-LIKE DOMAIN"/>
    <property type="match status" value="1"/>
</dbReference>
<dbReference type="OrthoDB" id="612216at2759"/>
<dbReference type="Gene3D" id="1.20.1280.50">
    <property type="match status" value="1"/>
</dbReference>
<dbReference type="Proteomes" id="UP000489600">
    <property type="component" value="Unassembled WGS sequence"/>
</dbReference>
<dbReference type="AlphaFoldDB" id="A0A565BKI1"/>
<organism evidence="2 3">
    <name type="scientific">Arabis nemorensis</name>
    <dbReference type="NCBI Taxonomy" id="586526"/>
    <lineage>
        <taxon>Eukaryota</taxon>
        <taxon>Viridiplantae</taxon>
        <taxon>Streptophyta</taxon>
        <taxon>Embryophyta</taxon>
        <taxon>Tracheophyta</taxon>
        <taxon>Spermatophyta</taxon>
        <taxon>Magnoliopsida</taxon>
        <taxon>eudicotyledons</taxon>
        <taxon>Gunneridae</taxon>
        <taxon>Pentapetalae</taxon>
        <taxon>rosids</taxon>
        <taxon>malvids</taxon>
        <taxon>Brassicales</taxon>
        <taxon>Brassicaceae</taxon>
        <taxon>Arabideae</taxon>
        <taxon>Arabis</taxon>
    </lineage>
</organism>
<dbReference type="InterPro" id="IPR050232">
    <property type="entry name" value="FBL13/AtMIF1-like"/>
</dbReference>
<dbReference type="InterPro" id="IPR032675">
    <property type="entry name" value="LRR_dom_sf"/>
</dbReference>
<dbReference type="PANTHER" id="PTHR31900">
    <property type="entry name" value="F-BOX/RNI SUPERFAMILY PROTEIN-RELATED"/>
    <property type="match status" value="1"/>
</dbReference>
<reference evidence="2" key="1">
    <citation type="submission" date="2019-07" db="EMBL/GenBank/DDBJ databases">
        <authorList>
            <person name="Dittberner H."/>
        </authorList>
    </citation>
    <scope>NUCLEOTIDE SEQUENCE [LARGE SCALE GENOMIC DNA]</scope>
</reference>
<keyword evidence="3" id="KW-1185">Reference proteome</keyword>
<accession>A0A565BKI1</accession>
<dbReference type="EMBL" id="CABITT030000004">
    <property type="protein sequence ID" value="VVB01399.1"/>
    <property type="molecule type" value="Genomic_DNA"/>
</dbReference>
<dbReference type="Gene3D" id="3.80.10.10">
    <property type="entry name" value="Ribonuclease Inhibitor"/>
    <property type="match status" value="1"/>
</dbReference>
<comment type="caution">
    <text evidence="2">The sequence shown here is derived from an EMBL/GenBank/DDBJ whole genome shotgun (WGS) entry which is preliminary data.</text>
</comment>
<dbReference type="InterPro" id="IPR001810">
    <property type="entry name" value="F-box_dom"/>
</dbReference>
<dbReference type="SUPFAM" id="SSF52047">
    <property type="entry name" value="RNI-like"/>
    <property type="match status" value="1"/>
</dbReference>
<name>A0A565BKI1_9BRAS</name>